<gene>
    <name evidence="2" type="primary">A22</name>
</gene>
<proteinExistence type="predicted"/>
<evidence type="ECO:0000256" key="1">
    <source>
        <dbReference type="SAM" id="Phobius"/>
    </source>
</evidence>
<reference evidence="2" key="1">
    <citation type="submission" date="2011-12" db="EMBL/GenBank/DDBJ databases">
        <title>Comparative genomics of primate cytomegaloviruses.</title>
        <authorList>
            <person name="Davison A.J."/>
            <person name="Holton M."/>
            <person name="Dolan A."/>
            <person name="Dargan D.J."/>
            <person name="Gatherer D."/>
            <person name="Hayward G.S."/>
        </authorList>
    </citation>
    <scope>NUCLEOTIDE SEQUENCE [LARGE SCALE GENOMIC DNA]</scope>
    <source>
        <strain evidence="2">SqSHV</strain>
    </source>
</reference>
<accession>G8XT26</accession>
<name>G8XT26_9BETA</name>
<feature type="transmembrane region" description="Helical" evidence="1">
    <location>
        <begin position="310"/>
        <end position="334"/>
    </location>
</feature>
<organism evidence="2 3">
    <name type="scientific">Saimiriine betaherpesvirus 4</name>
    <dbReference type="NCBI Taxonomy" id="1535247"/>
    <lineage>
        <taxon>Viruses</taxon>
        <taxon>Duplodnaviria</taxon>
        <taxon>Heunggongvirae</taxon>
        <taxon>Peploviricota</taxon>
        <taxon>Herviviricetes</taxon>
        <taxon>Herpesvirales</taxon>
        <taxon>Orthoherpesviridae</taxon>
        <taxon>Betaherpesvirinae</taxon>
        <taxon>Cytomegalovirus</taxon>
        <taxon>Cytomegalovirus saimiriinebeta4</taxon>
    </lineage>
</organism>
<keyword evidence="1" id="KW-0472">Membrane</keyword>
<keyword evidence="3" id="KW-1185">Reference proteome</keyword>
<dbReference type="GeneID" id="11464350"/>
<protein>
    <submittedName>
        <fullName evidence="2">Membrane protein A22</fullName>
    </submittedName>
</protein>
<keyword evidence="1" id="KW-0812">Transmembrane</keyword>
<dbReference type="OrthoDB" id="35839at10239"/>
<dbReference type="RefSeq" id="YP_004940284.1">
    <property type="nucleotide sequence ID" value="NC_016448.1"/>
</dbReference>
<evidence type="ECO:0000313" key="3">
    <source>
        <dbReference type="Proteomes" id="UP000097892"/>
    </source>
</evidence>
<dbReference type="Proteomes" id="UP000097892">
    <property type="component" value="Segment"/>
</dbReference>
<sequence>MLKANILNIVSFNLLCYVTIISAECQFQHYYLDDLGGNADFSLTVLTEEILFEVGWLRCNAVSMENCTVKERFVSEDARGLSLRNISETTCPAVKTRLKSTEIKSRLGSEKATLSLYVNPDASLPHQKNIRSHLHLHFPASPTTIGFNTLYGIIQNTDFKDDQVPFKTIYKSFPVFLSTFGEGTCRVNGFLGNVTTANITLSKRLKIRLQLNTTAYGNHQVEWTALKHRQNKTYYQRDVRIDLLARNSGNHIVLDITVTHPIETPTVAVLTYKLFKKNVEAANLMIRCRAKCKSRTCSPNIKSRDYTWPFLWTVFASICEWICLLLCIFFIIIVSRTQFF</sequence>
<dbReference type="KEGG" id="vg:11464350"/>
<dbReference type="EMBL" id="FJ483967">
    <property type="protein sequence ID" value="AEV80972.1"/>
    <property type="molecule type" value="Genomic_DNA"/>
</dbReference>
<evidence type="ECO:0000313" key="2">
    <source>
        <dbReference type="EMBL" id="AEV80972.1"/>
    </source>
</evidence>
<keyword evidence="1" id="KW-1133">Transmembrane helix</keyword>